<dbReference type="InterPro" id="IPR025110">
    <property type="entry name" value="AMP-bd_C"/>
</dbReference>
<evidence type="ECO:0000313" key="3">
    <source>
        <dbReference type="EMBL" id="KAH7353948.1"/>
    </source>
</evidence>
<keyword evidence="3" id="KW-0436">Ligase</keyword>
<proteinExistence type="predicted"/>
<feature type="domain" description="AMP-binding enzyme C-terminal" evidence="2">
    <location>
        <begin position="453"/>
        <end position="530"/>
    </location>
</feature>
<gene>
    <name evidence="3" type="ORF">B0T11DRAFT_245564</name>
</gene>
<dbReference type="SUPFAM" id="SSF56801">
    <property type="entry name" value="Acetyl-CoA synthetase-like"/>
    <property type="match status" value="1"/>
</dbReference>
<name>A0A8K0X1U3_9PEZI</name>
<dbReference type="Proteomes" id="UP000813385">
    <property type="component" value="Unassembled WGS sequence"/>
</dbReference>
<dbReference type="CDD" id="cd05911">
    <property type="entry name" value="Firefly_Luc_like"/>
    <property type="match status" value="1"/>
</dbReference>
<dbReference type="Pfam" id="PF13193">
    <property type="entry name" value="AMP-binding_C"/>
    <property type="match status" value="1"/>
</dbReference>
<sequence length="557" mass="61803">MIFTSPFPPLDIPSTNVLSYLFPDGQEPSDEPTWIDSEDPSHHLTPRQLLGWVRRLAFGLERLGLQRGDVVLLCTPNHIFVPVAYLGIVGAGCIFSGANPAYTVSELRHQMENTAAKLVLSHPSKLADVLAAADAAGLPRNRVFQFSDTHCLASKGIPDWAAMLAPPDEAASYRWPTLSPREAAETIATINYSSGTTGLPKGVCVSHRNLLANVEQTVVMRYAERPFAFENRPAERWVGFLPLYHAYGQLYTMFMAIRLRVPVYVMREFRYEDFLAAVARYRITSLQVAPPILVMLAKRPETARYDISSVRDVLCGAAPLSRDLQNECQRRFNLQINQGWGMTEVTCGALHVPGGVRDDTGSVGQLDPNCECRLIDDDGRDVGIGSPGEMLVRGPNVCLGYWRNEAATREALDADGWLRTGDVAVCDDRGYFWIVDRKKELIKVNALQVAPAELEAALLENEHVADAAAVGITLNGEEKPRAYVAIQDASRGRVTPEEIQRWMETRVAKHKRLTGGVVFVDEVPKLASGKIQRKVMREWAKRDAEALGSERVERARL</sequence>
<feature type="domain" description="AMP-dependent synthetase/ligase" evidence="1">
    <location>
        <begin position="30"/>
        <end position="402"/>
    </location>
</feature>
<keyword evidence="4" id="KW-1185">Reference proteome</keyword>
<comment type="caution">
    <text evidence="3">The sequence shown here is derived from an EMBL/GenBank/DDBJ whole genome shotgun (WGS) entry which is preliminary data.</text>
</comment>
<dbReference type="InterPro" id="IPR045851">
    <property type="entry name" value="AMP-bd_C_sf"/>
</dbReference>
<dbReference type="EMBL" id="JAGPXD010000005">
    <property type="protein sequence ID" value="KAH7353948.1"/>
    <property type="molecule type" value="Genomic_DNA"/>
</dbReference>
<dbReference type="InterPro" id="IPR000873">
    <property type="entry name" value="AMP-dep_synth/lig_dom"/>
</dbReference>
<dbReference type="AlphaFoldDB" id="A0A8K0X1U3"/>
<dbReference type="GO" id="GO:0016405">
    <property type="term" value="F:CoA-ligase activity"/>
    <property type="evidence" value="ECO:0007669"/>
    <property type="project" value="TreeGrafter"/>
</dbReference>
<protein>
    <submittedName>
        <fullName evidence="3">4-coumarate-CoA ligase</fullName>
    </submittedName>
</protein>
<dbReference type="OrthoDB" id="6509636at2759"/>
<dbReference type="PANTHER" id="PTHR24096">
    <property type="entry name" value="LONG-CHAIN-FATTY-ACID--COA LIGASE"/>
    <property type="match status" value="1"/>
</dbReference>
<dbReference type="Gene3D" id="3.40.50.12780">
    <property type="entry name" value="N-terminal domain of ligase-like"/>
    <property type="match status" value="1"/>
</dbReference>
<evidence type="ECO:0000313" key="4">
    <source>
        <dbReference type="Proteomes" id="UP000813385"/>
    </source>
</evidence>
<dbReference type="PROSITE" id="PS00455">
    <property type="entry name" value="AMP_BINDING"/>
    <property type="match status" value="1"/>
</dbReference>
<reference evidence="3" key="1">
    <citation type="journal article" date="2021" name="Nat. Commun.">
        <title>Genetic determinants of endophytism in the Arabidopsis root mycobiome.</title>
        <authorList>
            <person name="Mesny F."/>
            <person name="Miyauchi S."/>
            <person name="Thiergart T."/>
            <person name="Pickel B."/>
            <person name="Atanasova L."/>
            <person name="Karlsson M."/>
            <person name="Huettel B."/>
            <person name="Barry K.W."/>
            <person name="Haridas S."/>
            <person name="Chen C."/>
            <person name="Bauer D."/>
            <person name="Andreopoulos W."/>
            <person name="Pangilinan J."/>
            <person name="LaButti K."/>
            <person name="Riley R."/>
            <person name="Lipzen A."/>
            <person name="Clum A."/>
            <person name="Drula E."/>
            <person name="Henrissat B."/>
            <person name="Kohler A."/>
            <person name="Grigoriev I.V."/>
            <person name="Martin F.M."/>
            <person name="Hacquard S."/>
        </authorList>
    </citation>
    <scope>NUCLEOTIDE SEQUENCE</scope>
    <source>
        <strain evidence="3">MPI-CAGE-AT-0016</strain>
    </source>
</reference>
<evidence type="ECO:0000259" key="2">
    <source>
        <dbReference type="Pfam" id="PF13193"/>
    </source>
</evidence>
<evidence type="ECO:0000259" key="1">
    <source>
        <dbReference type="Pfam" id="PF00501"/>
    </source>
</evidence>
<dbReference type="InterPro" id="IPR020845">
    <property type="entry name" value="AMP-binding_CS"/>
</dbReference>
<accession>A0A8K0X1U3</accession>
<dbReference type="Pfam" id="PF00501">
    <property type="entry name" value="AMP-binding"/>
    <property type="match status" value="1"/>
</dbReference>
<dbReference type="PANTHER" id="PTHR24096:SF194">
    <property type="entry name" value="AMP-DEPENDENT SYNTHETASE_LIGASE DOMAIN-CONTAINING PROTEIN"/>
    <property type="match status" value="1"/>
</dbReference>
<dbReference type="Gene3D" id="3.30.300.30">
    <property type="match status" value="1"/>
</dbReference>
<dbReference type="InterPro" id="IPR042099">
    <property type="entry name" value="ANL_N_sf"/>
</dbReference>
<organism evidence="3 4">
    <name type="scientific">Plectosphaerella cucumerina</name>
    <dbReference type="NCBI Taxonomy" id="40658"/>
    <lineage>
        <taxon>Eukaryota</taxon>
        <taxon>Fungi</taxon>
        <taxon>Dikarya</taxon>
        <taxon>Ascomycota</taxon>
        <taxon>Pezizomycotina</taxon>
        <taxon>Sordariomycetes</taxon>
        <taxon>Hypocreomycetidae</taxon>
        <taxon>Glomerellales</taxon>
        <taxon>Plectosphaerellaceae</taxon>
        <taxon>Plectosphaerella</taxon>
    </lineage>
</organism>